<dbReference type="AlphaFoldDB" id="A0A2P4XUI6"/>
<dbReference type="OrthoDB" id="112883at2759"/>
<accession>A0A2P4XUI6</accession>
<name>A0A2P4XUI6_9STRA</name>
<organism evidence="1 2">
    <name type="scientific">Phytophthora palmivora</name>
    <dbReference type="NCBI Taxonomy" id="4796"/>
    <lineage>
        <taxon>Eukaryota</taxon>
        <taxon>Sar</taxon>
        <taxon>Stramenopiles</taxon>
        <taxon>Oomycota</taxon>
        <taxon>Peronosporomycetes</taxon>
        <taxon>Peronosporales</taxon>
        <taxon>Peronosporaceae</taxon>
        <taxon>Phytophthora</taxon>
    </lineage>
</organism>
<proteinExistence type="predicted"/>
<gene>
    <name evidence="1" type="ORF">PHPALM_14508</name>
</gene>
<reference evidence="1 2" key="1">
    <citation type="journal article" date="2017" name="Genome Biol. Evol.">
        <title>Phytophthora megakarya and P. palmivora, closely related causal agents of cacao black pod rot, underwent increases in genome sizes and gene numbers by different mechanisms.</title>
        <authorList>
            <person name="Ali S.S."/>
            <person name="Shao J."/>
            <person name="Lary D.J."/>
            <person name="Kronmiller B."/>
            <person name="Shen D."/>
            <person name="Strem M.D."/>
            <person name="Amoako-Attah I."/>
            <person name="Akrofi A.Y."/>
            <person name="Begoude B.A."/>
            <person name="Ten Hoopen G.M."/>
            <person name="Coulibaly K."/>
            <person name="Kebe B.I."/>
            <person name="Melnick R.L."/>
            <person name="Guiltinan M.J."/>
            <person name="Tyler B.M."/>
            <person name="Meinhardt L.W."/>
            <person name="Bailey B.A."/>
        </authorList>
    </citation>
    <scope>NUCLEOTIDE SEQUENCE [LARGE SCALE GENOMIC DNA]</scope>
    <source>
        <strain evidence="2">sbr112.9</strain>
    </source>
</reference>
<dbReference type="EMBL" id="NCKW01007910">
    <property type="protein sequence ID" value="POM69228.1"/>
    <property type="molecule type" value="Genomic_DNA"/>
</dbReference>
<keyword evidence="2" id="KW-1185">Reference proteome</keyword>
<protein>
    <submittedName>
        <fullName evidence="1">Uncharacterized protein</fullName>
    </submittedName>
</protein>
<evidence type="ECO:0000313" key="2">
    <source>
        <dbReference type="Proteomes" id="UP000237271"/>
    </source>
</evidence>
<evidence type="ECO:0000313" key="1">
    <source>
        <dbReference type="EMBL" id="POM69228.1"/>
    </source>
</evidence>
<sequence>MPSTVNTISNIVNQSDTSAHQETDQTLASTQLTPLNTSASAILPTINRSSISVRETAGRKTHDGETKRYFEGFEYTRANATSPKITYRRSFYRKPKLCPGMLVVDAASINYDFDNMVPHTCQNAVADGHVSDNPACGNLIESMQIFVDELVEQDLPAKTIWPIVYKTFY</sequence>
<dbReference type="Proteomes" id="UP000237271">
    <property type="component" value="Unassembled WGS sequence"/>
</dbReference>
<comment type="caution">
    <text evidence="1">The sequence shown here is derived from an EMBL/GenBank/DDBJ whole genome shotgun (WGS) entry which is preliminary data.</text>
</comment>